<evidence type="ECO:0000313" key="11">
    <source>
        <dbReference type="RefSeq" id="XP_013773531.1"/>
    </source>
</evidence>
<dbReference type="Gene3D" id="3.30.160.60">
    <property type="entry name" value="Classic Zinc Finger"/>
    <property type="match status" value="9"/>
</dbReference>
<keyword evidence="5" id="KW-0862">Zinc</keyword>
<evidence type="ECO:0000313" key="10">
    <source>
        <dbReference type="Proteomes" id="UP000694941"/>
    </source>
</evidence>
<dbReference type="Pfam" id="PF00096">
    <property type="entry name" value="zf-C2H2"/>
    <property type="match status" value="8"/>
</dbReference>
<evidence type="ECO:0000256" key="7">
    <source>
        <dbReference type="PROSITE-ProRule" id="PRU00042"/>
    </source>
</evidence>
<dbReference type="PANTHER" id="PTHR24394:SF44">
    <property type="entry name" value="ZINC FINGER PROTEIN 271-LIKE"/>
    <property type="match status" value="1"/>
</dbReference>
<feature type="region of interest" description="Disordered" evidence="8">
    <location>
        <begin position="317"/>
        <end position="339"/>
    </location>
</feature>
<dbReference type="SUPFAM" id="SSF57667">
    <property type="entry name" value="beta-beta-alpha zinc fingers"/>
    <property type="match status" value="5"/>
</dbReference>
<feature type="domain" description="C2H2-type" evidence="9">
    <location>
        <begin position="491"/>
        <end position="518"/>
    </location>
</feature>
<feature type="region of interest" description="Disordered" evidence="8">
    <location>
        <begin position="626"/>
        <end position="652"/>
    </location>
</feature>
<dbReference type="PANTHER" id="PTHR24394">
    <property type="entry name" value="ZINC FINGER PROTEIN"/>
    <property type="match status" value="1"/>
</dbReference>
<protein>
    <submittedName>
        <fullName evidence="11">Zinc finger protein 184-like</fullName>
    </submittedName>
</protein>
<feature type="compositionally biased region" description="Low complexity" evidence="8">
    <location>
        <begin position="317"/>
        <end position="328"/>
    </location>
</feature>
<evidence type="ECO:0000256" key="5">
    <source>
        <dbReference type="ARBA" id="ARBA00022833"/>
    </source>
</evidence>
<comment type="subcellular location">
    <subcellularLocation>
        <location evidence="1">Nucleus</location>
    </subcellularLocation>
</comment>
<feature type="domain" description="C2H2-type" evidence="9">
    <location>
        <begin position="745"/>
        <end position="772"/>
    </location>
</feature>
<keyword evidence="3" id="KW-0677">Repeat</keyword>
<evidence type="ECO:0000256" key="3">
    <source>
        <dbReference type="ARBA" id="ARBA00022737"/>
    </source>
</evidence>
<feature type="domain" description="C2H2-type" evidence="9">
    <location>
        <begin position="379"/>
        <end position="406"/>
    </location>
</feature>
<proteinExistence type="predicted"/>
<dbReference type="InterPro" id="IPR013087">
    <property type="entry name" value="Znf_C2H2_type"/>
</dbReference>
<keyword evidence="2" id="KW-0479">Metal-binding</keyword>
<dbReference type="SMART" id="SM00355">
    <property type="entry name" value="ZnF_C2H2"/>
    <property type="match status" value="10"/>
</dbReference>
<evidence type="ECO:0000256" key="1">
    <source>
        <dbReference type="ARBA" id="ARBA00004123"/>
    </source>
</evidence>
<dbReference type="RefSeq" id="XP_013773531.1">
    <property type="nucleotide sequence ID" value="XM_013918077.2"/>
</dbReference>
<feature type="region of interest" description="Disordered" evidence="8">
    <location>
        <begin position="150"/>
        <end position="169"/>
    </location>
</feature>
<feature type="domain" description="C2H2-type" evidence="9">
    <location>
        <begin position="717"/>
        <end position="744"/>
    </location>
</feature>
<keyword evidence="6" id="KW-0539">Nucleus</keyword>
<dbReference type="PROSITE" id="PS50157">
    <property type="entry name" value="ZINC_FINGER_C2H2_2"/>
    <property type="match status" value="10"/>
</dbReference>
<organism evidence="10 11">
    <name type="scientific">Limulus polyphemus</name>
    <name type="common">Atlantic horseshoe crab</name>
    <dbReference type="NCBI Taxonomy" id="6850"/>
    <lineage>
        <taxon>Eukaryota</taxon>
        <taxon>Metazoa</taxon>
        <taxon>Ecdysozoa</taxon>
        <taxon>Arthropoda</taxon>
        <taxon>Chelicerata</taxon>
        <taxon>Merostomata</taxon>
        <taxon>Xiphosura</taxon>
        <taxon>Limulidae</taxon>
        <taxon>Limulus</taxon>
    </lineage>
</organism>
<evidence type="ECO:0000256" key="8">
    <source>
        <dbReference type="SAM" id="MobiDB-lite"/>
    </source>
</evidence>
<dbReference type="PROSITE" id="PS00028">
    <property type="entry name" value="ZINC_FINGER_C2H2_1"/>
    <property type="match status" value="10"/>
</dbReference>
<evidence type="ECO:0000256" key="4">
    <source>
        <dbReference type="ARBA" id="ARBA00022771"/>
    </source>
</evidence>
<dbReference type="InterPro" id="IPR036236">
    <property type="entry name" value="Znf_C2H2_sf"/>
</dbReference>
<gene>
    <name evidence="11" type="primary">LOC106458559</name>
</gene>
<feature type="domain" description="C2H2-type" evidence="9">
    <location>
        <begin position="435"/>
        <end position="462"/>
    </location>
</feature>
<feature type="compositionally biased region" description="Polar residues" evidence="8">
    <location>
        <begin position="150"/>
        <end position="166"/>
    </location>
</feature>
<accession>A0ABM1B2L5</accession>
<feature type="domain" description="C2H2-type" evidence="9">
    <location>
        <begin position="463"/>
        <end position="490"/>
    </location>
</feature>
<evidence type="ECO:0000256" key="2">
    <source>
        <dbReference type="ARBA" id="ARBA00022723"/>
    </source>
</evidence>
<feature type="domain" description="C2H2-type" evidence="9">
    <location>
        <begin position="655"/>
        <end position="683"/>
    </location>
</feature>
<evidence type="ECO:0000256" key="6">
    <source>
        <dbReference type="ARBA" id="ARBA00023242"/>
    </source>
</evidence>
<name>A0ABM1B2L5_LIMPO</name>
<sequence length="957" mass="106207">MNGNSDENILFTSQELNQRVATASLCNTEVKESGGNFCDTAFSHPHFISRTSHNSAELQVSPPKEILNLDASPCSHAVSMHNNIDTSSNCSDVIMNYGMASRPEALAVQPGFPSPSLSEKPVNEEIIVTSHIPSHTENLLVERVSHHSGVTSDRIPSQNILSNRGSPQPLPSLHEILNVSPNMDDEMHHQFLRQAAKVVEQITRVSSSRSGQNVIDSCRNLAPSVYWKHFLGTSYTGKKTASEVCLMNNNENKQEFPSINLETKTKDLEKPESKVEQEPLKDEINGQSEPIKQNVPFAINMSNNQESNLKSIQQTTGTLSSLTTNDSSVRNSSVSKTPVQSNTIMARSGIKPELYTEERHLLVQSGVKAESKRITPQGVPCHRCCKTFSDSRSLQRHLLVHRGFRPYHCNYCPKAFMLNGDLKRHLRIHNGERPFACEVCGRRFTLKGNLMQHFRTHTPEKQFTCTICRKNYAQKDSLYRHIRAHFGEKPYECTTCGKRFSLKGDLSRHILIHSGLKPHSCRVCGRKFALKGNLTQHIRTHSREKPPGRITNKEIGVVESLQTFQGLTNVYGAAYGGMQQHTDYSDAFSSISTQSGSTVQSKQICIQSSSRSITENSLNGTLAVNLSTPPSTSKAQASSNVTQHSPAESPQGGLSFCSECSKTFSTVAKLHEHVQMVHEQSMTSGFNSQDCNYCEKGFSNKAELSHHISTHCAVRPYECHICSKTFTLKGNLHQHLTTHQLGKSFFCPMCDKPFGNQRNLKLHVKRHETARANFACTNCGRAFLAKSDHFFHYCKMEERCETKIVNSVQAASSPSKNIISSSSLSTGTDRILSLPAFPSSSSSLPESTSIPSCTNTLKNNNQIPEIAKSEVIESSQCTISTCTSLQSGIVTTPISTSSNGSQSFLGPIYRHLYFNNIYQDSHEKEDLRMVVQPSVQDPNNVCLGKEHSRLLLSTSRE</sequence>
<feature type="domain" description="C2H2-type" evidence="9">
    <location>
        <begin position="689"/>
        <end position="716"/>
    </location>
</feature>
<feature type="domain" description="C2H2-type" evidence="9">
    <location>
        <begin position="407"/>
        <end position="434"/>
    </location>
</feature>
<dbReference type="GeneID" id="106458559"/>
<feature type="compositionally biased region" description="Polar residues" evidence="8">
    <location>
        <begin position="626"/>
        <end position="648"/>
    </location>
</feature>
<dbReference type="Proteomes" id="UP000694941">
    <property type="component" value="Unplaced"/>
</dbReference>
<feature type="domain" description="C2H2-type" evidence="9">
    <location>
        <begin position="519"/>
        <end position="546"/>
    </location>
</feature>
<keyword evidence="4 7" id="KW-0863">Zinc-finger</keyword>
<feature type="compositionally biased region" description="Polar residues" evidence="8">
    <location>
        <begin position="329"/>
        <end position="339"/>
    </location>
</feature>
<evidence type="ECO:0000259" key="9">
    <source>
        <dbReference type="PROSITE" id="PS50157"/>
    </source>
</evidence>
<reference evidence="11" key="1">
    <citation type="submission" date="2025-08" db="UniProtKB">
        <authorList>
            <consortium name="RefSeq"/>
        </authorList>
    </citation>
    <scope>IDENTIFICATION</scope>
    <source>
        <tissue evidence="11">Muscle</tissue>
    </source>
</reference>
<keyword evidence="10" id="KW-1185">Reference proteome</keyword>